<organism evidence="2">
    <name type="scientific">Naegleria gruberi</name>
    <name type="common">Amoeba</name>
    <dbReference type="NCBI Taxonomy" id="5762"/>
    <lineage>
        <taxon>Eukaryota</taxon>
        <taxon>Discoba</taxon>
        <taxon>Heterolobosea</taxon>
        <taxon>Tetramitia</taxon>
        <taxon>Eutetramitia</taxon>
        <taxon>Vahlkampfiidae</taxon>
        <taxon>Naegleria</taxon>
    </lineage>
</organism>
<evidence type="ECO:0000313" key="1">
    <source>
        <dbReference type="EMBL" id="EFC47338.1"/>
    </source>
</evidence>
<dbReference type="OrthoDB" id="10252585at2759"/>
<dbReference type="Proteomes" id="UP000006671">
    <property type="component" value="Unassembled WGS sequence"/>
</dbReference>
<dbReference type="GeneID" id="8861405"/>
<sequence length="222" mass="24719">MPAQKSTLINICKACTKKSSSVLPSRVFLSSHSFHTTTRSLSITPFGEDEYKIGSSSFKQQDAKKVFDLVYEGNWNGLAELKKEREGKVSRGDAALEFAKASDYKSLISLKQHYDAHPRDLEIDDMAKIIAAFGQVGSVPDAELTFGLYIKRASTDREVASLRNALLYSYLVNGEEEAAQTFFVQYPVKPTISTYNLVTSHSWKNTPTKLNEHLKSIIGGKQ</sequence>
<keyword evidence="2" id="KW-1185">Reference proteome</keyword>
<dbReference type="EMBL" id="GG738855">
    <property type="protein sequence ID" value="EFC47338.1"/>
    <property type="molecule type" value="Genomic_DNA"/>
</dbReference>
<dbReference type="AlphaFoldDB" id="D2V7A0"/>
<evidence type="ECO:0000313" key="2">
    <source>
        <dbReference type="Proteomes" id="UP000006671"/>
    </source>
</evidence>
<gene>
    <name evidence="1" type="ORF">NAEGRDRAFT_78869</name>
</gene>
<proteinExistence type="predicted"/>
<accession>D2V7A0</accession>
<dbReference type="InParanoid" id="D2V7A0"/>
<dbReference type="VEuPathDB" id="AmoebaDB:NAEGRDRAFT_78869"/>
<dbReference type="OMA" id="INICKAC"/>
<name>D2V7A0_NAEGR</name>
<dbReference type="RefSeq" id="XP_002680082.1">
    <property type="nucleotide sequence ID" value="XM_002680036.1"/>
</dbReference>
<dbReference type="KEGG" id="ngr:NAEGRDRAFT_78869"/>
<reference evidence="1 2" key="1">
    <citation type="journal article" date="2010" name="Cell">
        <title>The genome of Naegleria gruberi illuminates early eukaryotic versatility.</title>
        <authorList>
            <person name="Fritz-Laylin L.K."/>
            <person name="Prochnik S.E."/>
            <person name="Ginger M.L."/>
            <person name="Dacks J.B."/>
            <person name="Carpenter M.L."/>
            <person name="Field M.C."/>
            <person name="Kuo A."/>
            <person name="Paredez A."/>
            <person name="Chapman J."/>
            <person name="Pham J."/>
            <person name="Shu S."/>
            <person name="Neupane R."/>
            <person name="Cipriano M."/>
            <person name="Mancuso J."/>
            <person name="Tu H."/>
            <person name="Salamov A."/>
            <person name="Lindquist E."/>
            <person name="Shapiro H."/>
            <person name="Lucas S."/>
            <person name="Grigoriev I.V."/>
            <person name="Cande W.Z."/>
            <person name="Fulton C."/>
            <person name="Rokhsar D.S."/>
            <person name="Dawson S.C."/>
        </authorList>
    </citation>
    <scope>NUCLEOTIDE SEQUENCE [LARGE SCALE GENOMIC DNA]</scope>
    <source>
        <strain evidence="1 2">NEG-M</strain>
    </source>
</reference>
<protein>
    <submittedName>
        <fullName evidence="1">Uncharacterized protein</fullName>
    </submittedName>
</protein>